<evidence type="ECO:0000256" key="1">
    <source>
        <dbReference type="ARBA" id="ARBA00010515"/>
    </source>
</evidence>
<dbReference type="InterPro" id="IPR050300">
    <property type="entry name" value="GDXG_lipolytic_enzyme"/>
</dbReference>
<keyword evidence="6" id="KW-1185">Reference proteome</keyword>
<sequence length="383" mass="42786">MALEKGIAAQVAEFMAAGRPSSRRQNIDDRRAGYIASTILAGEKELRVTSEDIVLEGMTFRVISPLNATHSLPCIIYYHGGCFISGGFATHDNQLRQLAFYSGCRVIAVQYRLAPEHVFPAAHDDAERGANLIHQYAQRLGVMADKITLAGDSAGGHLALITALRLKAVGQWSPAQLLLIYPMLDATARCASYVSNGEDYIITRDTLLSGYELYLSDTDTQHPEASPLWRDDFSGLPLVHIITAEYDPLRDEGEALYQRLTEQGVSCTCQRYLGVIHGFFQLGGYKPGSSGCDARRSLAKRQARCLITPGRVESCFTPPRFHPLRRRQKVWQATQYKCLRISRPVSRRQTAQLASERALYGLLPDDPDRRLTTPDRQWPWACR</sequence>
<dbReference type="SUPFAM" id="SSF53474">
    <property type="entry name" value="alpha/beta-Hydrolases"/>
    <property type="match status" value="1"/>
</dbReference>
<dbReference type="FunFam" id="3.40.50.1820:FF:000089">
    <property type="entry name" value="Alpha/beta hydrolase"/>
    <property type="match status" value="1"/>
</dbReference>
<feature type="domain" description="Alpha/beta hydrolase fold-3" evidence="4">
    <location>
        <begin position="75"/>
        <end position="280"/>
    </location>
</feature>
<protein>
    <submittedName>
        <fullName evidence="5">Acetyl esterase</fullName>
        <ecNumber evidence="5">3.1.1.-</ecNumber>
    </submittedName>
</protein>
<evidence type="ECO:0000313" key="6">
    <source>
        <dbReference type="Proteomes" id="UP000401081"/>
    </source>
</evidence>
<name>A0A485B3Q8_KLUCR</name>
<dbReference type="PROSITE" id="PS01174">
    <property type="entry name" value="LIPASE_GDXG_SER"/>
    <property type="match status" value="1"/>
</dbReference>
<dbReference type="InterPro" id="IPR013094">
    <property type="entry name" value="AB_hydrolase_3"/>
</dbReference>
<comment type="similarity">
    <text evidence="1">Belongs to the 'GDXG' lipolytic enzyme family.</text>
</comment>
<organism evidence="5 6">
    <name type="scientific">Kluyvera cryocrescens</name>
    <name type="common">Kluyvera citrophila</name>
    <dbReference type="NCBI Taxonomy" id="580"/>
    <lineage>
        <taxon>Bacteria</taxon>
        <taxon>Pseudomonadati</taxon>
        <taxon>Pseudomonadota</taxon>
        <taxon>Gammaproteobacteria</taxon>
        <taxon>Enterobacterales</taxon>
        <taxon>Enterobacteriaceae</taxon>
        <taxon>Kluyvera</taxon>
    </lineage>
</organism>
<dbReference type="PANTHER" id="PTHR48081:SF8">
    <property type="entry name" value="ALPHA_BETA HYDROLASE FOLD-3 DOMAIN-CONTAINING PROTEIN-RELATED"/>
    <property type="match status" value="1"/>
</dbReference>
<dbReference type="Gene3D" id="3.40.50.1820">
    <property type="entry name" value="alpha/beta hydrolase"/>
    <property type="match status" value="1"/>
</dbReference>
<feature type="active site" evidence="3">
    <location>
        <position position="153"/>
    </location>
</feature>
<dbReference type="PANTHER" id="PTHR48081">
    <property type="entry name" value="AB HYDROLASE SUPERFAMILY PROTEIN C4A8.06C"/>
    <property type="match status" value="1"/>
</dbReference>
<reference evidence="5 6" key="1">
    <citation type="submission" date="2019-03" db="EMBL/GenBank/DDBJ databases">
        <authorList>
            <consortium name="Pathogen Informatics"/>
        </authorList>
    </citation>
    <scope>NUCLEOTIDE SEQUENCE [LARGE SCALE GENOMIC DNA]</scope>
    <source>
        <strain evidence="5 6">NCTC12993</strain>
    </source>
</reference>
<evidence type="ECO:0000256" key="3">
    <source>
        <dbReference type="PROSITE-ProRule" id="PRU10038"/>
    </source>
</evidence>
<evidence type="ECO:0000256" key="2">
    <source>
        <dbReference type="ARBA" id="ARBA00022801"/>
    </source>
</evidence>
<dbReference type="AlphaFoldDB" id="A0A485B3Q8"/>
<keyword evidence="2 5" id="KW-0378">Hydrolase</keyword>
<dbReference type="InterPro" id="IPR029058">
    <property type="entry name" value="AB_hydrolase_fold"/>
</dbReference>
<proteinExistence type="inferred from homology"/>
<evidence type="ECO:0000313" key="5">
    <source>
        <dbReference type="EMBL" id="VFS67884.1"/>
    </source>
</evidence>
<dbReference type="GO" id="GO:0016787">
    <property type="term" value="F:hydrolase activity"/>
    <property type="evidence" value="ECO:0007669"/>
    <property type="project" value="UniProtKB-KW"/>
</dbReference>
<evidence type="ECO:0000259" key="4">
    <source>
        <dbReference type="Pfam" id="PF07859"/>
    </source>
</evidence>
<dbReference type="Proteomes" id="UP000401081">
    <property type="component" value="Unassembled WGS sequence"/>
</dbReference>
<dbReference type="EMBL" id="CAADJD010000020">
    <property type="protein sequence ID" value="VFS67884.1"/>
    <property type="molecule type" value="Genomic_DNA"/>
</dbReference>
<gene>
    <name evidence="5" type="primary">aes</name>
    <name evidence="5" type="ORF">NCTC12993_03831</name>
</gene>
<dbReference type="InterPro" id="IPR033140">
    <property type="entry name" value="Lipase_GDXG_put_SER_AS"/>
</dbReference>
<accession>A0A485B3Q8</accession>
<dbReference type="EC" id="3.1.1.-" evidence="5"/>
<dbReference type="Pfam" id="PF07859">
    <property type="entry name" value="Abhydrolase_3"/>
    <property type="match status" value="1"/>
</dbReference>